<gene>
    <name evidence="2" type="ORF">Tci_845268</name>
</gene>
<dbReference type="PANTHER" id="PTHR48258">
    <property type="entry name" value="DUF4218 DOMAIN-CONTAINING PROTEIN-RELATED"/>
    <property type="match status" value="1"/>
</dbReference>
<evidence type="ECO:0000313" key="2">
    <source>
        <dbReference type="EMBL" id="GFC73298.1"/>
    </source>
</evidence>
<reference evidence="2" key="1">
    <citation type="journal article" date="2019" name="Sci. Rep.">
        <title>Draft genome of Tanacetum cinerariifolium, the natural source of mosquito coil.</title>
        <authorList>
            <person name="Yamashiro T."/>
            <person name="Shiraishi A."/>
            <person name="Satake H."/>
            <person name="Nakayama K."/>
        </authorList>
    </citation>
    <scope>NUCLEOTIDE SEQUENCE</scope>
</reference>
<dbReference type="EMBL" id="BKCJ011041855">
    <property type="protein sequence ID" value="GFC73298.1"/>
    <property type="molecule type" value="Genomic_DNA"/>
</dbReference>
<evidence type="ECO:0000259" key="1">
    <source>
        <dbReference type="Pfam" id="PF13960"/>
    </source>
</evidence>
<proteinExistence type="predicted"/>
<dbReference type="PANTHER" id="PTHR48258:SF14">
    <property type="entry name" value="OS02G0583300 PROTEIN"/>
    <property type="match status" value="1"/>
</dbReference>
<keyword evidence="2" id="KW-0489">Methyltransferase</keyword>
<protein>
    <submittedName>
        <fullName evidence="2">S-adenosyl-L-methionine-dependent methyltransferases superfamily protein</fullName>
    </submittedName>
</protein>
<dbReference type="InterPro" id="IPR025452">
    <property type="entry name" value="DUF4218"/>
</dbReference>
<dbReference type="AlphaFoldDB" id="A0A699QU45"/>
<dbReference type="GO" id="GO:0008168">
    <property type="term" value="F:methyltransferase activity"/>
    <property type="evidence" value="ECO:0007669"/>
    <property type="project" value="UniProtKB-KW"/>
</dbReference>
<keyword evidence="2" id="KW-0808">Transferase</keyword>
<name>A0A699QU45_TANCI</name>
<comment type="caution">
    <text evidence="2">The sequence shown here is derived from an EMBL/GenBank/DDBJ whole genome shotgun (WGS) entry which is preliminary data.</text>
</comment>
<feature type="domain" description="DUF4218" evidence="1">
    <location>
        <begin position="1"/>
        <end position="55"/>
    </location>
</feature>
<accession>A0A699QU45</accession>
<dbReference type="Pfam" id="PF13960">
    <property type="entry name" value="DUF4218"/>
    <property type="match status" value="1"/>
</dbReference>
<sequence length="212" mass="24968">MYPFKRYMNKLKNYVRNKAKPEGLIAEGYVAEEALTFSSHYFRDVTTKFNRPDRNVDCPPPTCQLQKVIWYVLHNSPEIDTYRAKFKIEFPNKDMKEEFPSWFRKQIRQRHVDNDPGVNKSSELFALACGPSQTPISVNSCVVNGVRFVVHSRDERRTTQNNSICSPGPDGEMYYRQLEQILEFLYLSFKTVLFRVKWFDTSNKGRIQNFVI</sequence>
<organism evidence="2">
    <name type="scientific">Tanacetum cinerariifolium</name>
    <name type="common">Dalmatian daisy</name>
    <name type="synonym">Chrysanthemum cinerariifolium</name>
    <dbReference type="NCBI Taxonomy" id="118510"/>
    <lineage>
        <taxon>Eukaryota</taxon>
        <taxon>Viridiplantae</taxon>
        <taxon>Streptophyta</taxon>
        <taxon>Embryophyta</taxon>
        <taxon>Tracheophyta</taxon>
        <taxon>Spermatophyta</taxon>
        <taxon>Magnoliopsida</taxon>
        <taxon>eudicotyledons</taxon>
        <taxon>Gunneridae</taxon>
        <taxon>Pentapetalae</taxon>
        <taxon>asterids</taxon>
        <taxon>campanulids</taxon>
        <taxon>Asterales</taxon>
        <taxon>Asteraceae</taxon>
        <taxon>Asteroideae</taxon>
        <taxon>Anthemideae</taxon>
        <taxon>Anthemidinae</taxon>
        <taxon>Tanacetum</taxon>
    </lineage>
</organism>
<dbReference type="GO" id="GO:0032259">
    <property type="term" value="P:methylation"/>
    <property type="evidence" value="ECO:0007669"/>
    <property type="project" value="UniProtKB-KW"/>
</dbReference>
<feature type="non-terminal residue" evidence="2">
    <location>
        <position position="212"/>
    </location>
</feature>